<dbReference type="Proteomes" id="UP000091857">
    <property type="component" value="Chromosome 5"/>
</dbReference>
<proteinExistence type="predicted"/>
<sequence length="152" mass="16775">MATSSSVIVSLLLTLLASFSCVTSDSLDDNFLQCFSSNLLNYSKPISEVVLAKNTSPYSSVFQSSVRNLRFLNTSNTKPGFIITPFHESHIQTAIVCAKTYDMQIRIRSGGHEYEGLSFVSEEKFVLIDLAHLRSVSVDIEKKSAWVESGAI</sequence>
<keyword evidence="2" id="KW-1185">Reference proteome</keyword>
<comment type="caution">
    <text evidence="1">The sequence shown here is derived from an EMBL/GenBank/DDBJ whole genome shotgun (WGS) entry which is preliminary data.</text>
</comment>
<evidence type="ECO:0000313" key="2">
    <source>
        <dbReference type="Proteomes" id="UP000091857"/>
    </source>
</evidence>
<evidence type="ECO:0000313" key="1">
    <source>
        <dbReference type="EMBL" id="KAG8654347.1"/>
    </source>
</evidence>
<dbReference type="EMBL" id="CM004391">
    <property type="protein sequence ID" value="KAG8654347.1"/>
    <property type="molecule type" value="Genomic_DNA"/>
</dbReference>
<organism evidence="1 2">
    <name type="scientific">Manihot esculenta</name>
    <name type="common">Cassava</name>
    <name type="synonym">Jatropha manihot</name>
    <dbReference type="NCBI Taxonomy" id="3983"/>
    <lineage>
        <taxon>Eukaryota</taxon>
        <taxon>Viridiplantae</taxon>
        <taxon>Streptophyta</taxon>
        <taxon>Embryophyta</taxon>
        <taxon>Tracheophyta</taxon>
        <taxon>Spermatophyta</taxon>
        <taxon>Magnoliopsida</taxon>
        <taxon>eudicotyledons</taxon>
        <taxon>Gunneridae</taxon>
        <taxon>Pentapetalae</taxon>
        <taxon>rosids</taxon>
        <taxon>fabids</taxon>
        <taxon>Malpighiales</taxon>
        <taxon>Euphorbiaceae</taxon>
        <taxon>Crotonoideae</taxon>
        <taxon>Manihoteae</taxon>
        <taxon>Manihot</taxon>
    </lineage>
</organism>
<reference evidence="2" key="1">
    <citation type="journal article" date="2016" name="Nat. Biotechnol.">
        <title>Sequencing wild and cultivated cassava and related species reveals extensive interspecific hybridization and genetic diversity.</title>
        <authorList>
            <person name="Bredeson J.V."/>
            <person name="Lyons J.B."/>
            <person name="Prochnik S.E."/>
            <person name="Wu G.A."/>
            <person name="Ha C.M."/>
            <person name="Edsinger-Gonzales E."/>
            <person name="Grimwood J."/>
            <person name="Schmutz J."/>
            <person name="Rabbi I.Y."/>
            <person name="Egesi C."/>
            <person name="Nauluvula P."/>
            <person name="Lebot V."/>
            <person name="Ndunguru J."/>
            <person name="Mkamilo G."/>
            <person name="Bart R.S."/>
            <person name="Setter T.L."/>
            <person name="Gleadow R.M."/>
            <person name="Kulakow P."/>
            <person name="Ferguson M.E."/>
            <person name="Rounsley S."/>
            <person name="Rokhsar D.S."/>
        </authorList>
    </citation>
    <scope>NUCLEOTIDE SEQUENCE [LARGE SCALE GENOMIC DNA]</scope>
    <source>
        <strain evidence="2">cv. AM560-2</strain>
    </source>
</reference>
<gene>
    <name evidence="1" type="ORF">MANES_05G116926v8</name>
</gene>
<accession>A0ACB7HNK5</accession>
<name>A0ACB7HNK5_MANES</name>
<protein>
    <submittedName>
        <fullName evidence="1">Uncharacterized protein</fullName>
    </submittedName>
</protein>